<proteinExistence type="predicted"/>
<dbReference type="AlphaFoldDB" id="A0A6M7TCI9"/>
<dbReference type="PROSITE" id="PS51000">
    <property type="entry name" value="HTH_DEOR_2"/>
    <property type="match status" value="1"/>
</dbReference>
<dbReference type="SMART" id="SM01134">
    <property type="entry name" value="DeoRC"/>
    <property type="match status" value="1"/>
</dbReference>
<dbReference type="InterPro" id="IPR036388">
    <property type="entry name" value="WH-like_DNA-bd_sf"/>
</dbReference>
<organism evidence="5 6">
    <name type="scientific">Mesorhizobium jarvisii</name>
    <dbReference type="NCBI Taxonomy" id="1777867"/>
    <lineage>
        <taxon>Bacteria</taxon>
        <taxon>Pseudomonadati</taxon>
        <taxon>Pseudomonadota</taxon>
        <taxon>Alphaproteobacteria</taxon>
        <taxon>Hyphomicrobiales</taxon>
        <taxon>Phyllobacteriaceae</taxon>
        <taxon>Mesorhizobium</taxon>
    </lineage>
</organism>
<dbReference type="GO" id="GO:0003700">
    <property type="term" value="F:DNA-binding transcription factor activity"/>
    <property type="evidence" value="ECO:0007669"/>
    <property type="project" value="InterPro"/>
</dbReference>
<dbReference type="PANTHER" id="PTHR30363">
    <property type="entry name" value="HTH-TYPE TRANSCRIPTIONAL REGULATOR SRLR-RELATED"/>
    <property type="match status" value="1"/>
</dbReference>
<gene>
    <name evidence="5" type="ORF">D3242_17730</name>
</gene>
<dbReference type="Pfam" id="PF00455">
    <property type="entry name" value="DeoRC"/>
    <property type="match status" value="1"/>
</dbReference>
<evidence type="ECO:0000256" key="4">
    <source>
        <dbReference type="ARBA" id="ARBA00023163"/>
    </source>
</evidence>
<dbReference type="InterPro" id="IPR001034">
    <property type="entry name" value="DeoR_HTH"/>
</dbReference>
<dbReference type="InterPro" id="IPR014036">
    <property type="entry name" value="DeoR-like_C"/>
</dbReference>
<evidence type="ECO:0000313" key="6">
    <source>
        <dbReference type="Proteomes" id="UP000275530"/>
    </source>
</evidence>
<dbReference type="Gene3D" id="3.40.50.1360">
    <property type="match status" value="1"/>
</dbReference>
<keyword evidence="3" id="KW-0238">DNA-binding</keyword>
<comment type="caution">
    <text evidence="5">The sequence shown here is derived from an EMBL/GenBank/DDBJ whole genome shotgun (WGS) entry which is preliminary data.</text>
</comment>
<dbReference type="InterPro" id="IPR018356">
    <property type="entry name" value="Tscrpt_reg_HTH_DeoR_CS"/>
</dbReference>
<reference evidence="5 6" key="1">
    <citation type="submission" date="2018-09" db="EMBL/GenBank/DDBJ databases">
        <title>Mesorhizobium carmichaelinearum sp. nov. isolated from Carmichaelinea spp. root nodules in New Zealand.</title>
        <authorList>
            <person name="De Meyer S.E."/>
        </authorList>
    </citation>
    <scope>NUCLEOTIDE SEQUENCE [LARGE SCALE GENOMIC DNA]</scope>
    <source>
        <strain evidence="5 6">LMG 28313</strain>
    </source>
</reference>
<dbReference type="Gene3D" id="1.10.10.10">
    <property type="entry name" value="Winged helix-like DNA-binding domain superfamily/Winged helix DNA-binding domain"/>
    <property type="match status" value="1"/>
</dbReference>
<evidence type="ECO:0000256" key="1">
    <source>
        <dbReference type="ARBA" id="ARBA00022491"/>
    </source>
</evidence>
<dbReference type="SUPFAM" id="SSF46785">
    <property type="entry name" value="Winged helix' DNA-binding domain"/>
    <property type="match status" value="1"/>
</dbReference>
<dbReference type="InterPro" id="IPR050313">
    <property type="entry name" value="Carb_Metab_HTH_regulators"/>
</dbReference>
<dbReference type="PANTHER" id="PTHR30363:SF4">
    <property type="entry name" value="GLYCEROL-3-PHOSPHATE REGULON REPRESSOR"/>
    <property type="match status" value="1"/>
</dbReference>
<evidence type="ECO:0000256" key="2">
    <source>
        <dbReference type="ARBA" id="ARBA00023015"/>
    </source>
</evidence>
<keyword evidence="6" id="KW-1185">Reference proteome</keyword>
<protein>
    <submittedName>
        <fullName evidence="5">DeoR/GlpR transcriptional regulator</fullName>
    </submittedName>
</protein>
<dbReference type="PRINTS" id="PR00037">
    <property type="entry name" value="HTHLACR"/>
</dbReference>
<dbReference type="InterPro" id="IPR036390">
    <property type="entry name" value="WH_DNA-bd_sf"/>
</dbReference>
<name>A0A6M7TCI9_9HYPH</name>
<evidence type="ECO:0000256" key="3">
    <source>
        <dbReference type="ARBA" id="ARBA00023125"/>
    </source>
</evidence>
<dbReference type="RefSeq" id="WP_038649863.1">
    <property type="nucleotide sequence ID" value="NZ_CP033507.1"/>
</dbReference>
<sequence length="260" mass="27655">MEQSRLSKKERHELILSEVRRSASIRVSRLALRLGVAGETIRRDLIELGDAGLLNRTYGGATISLATSEPVIAERSQTMIEERARIGRGAAGLVEKGQIVMIDGGSTTYEVARGLSQLKRELTIITNSIGVASVTGANPSFRVILCPGTYDSREASVVGEDTVEFVRRYNADIAIIGASSLSADGPSDMISGAAAVKRAMISRALSTALVVTNDKFGRNSLERICALSALSDIVTDREPQPALRAVIEAAGTELHVCSGD</sequence>
<keyword evidence="4" id="KW-0804">Transcription</keyword>
<dbReference type="EMBL" id="QZXA01000006">
    <property type="protein sequence ID" value="RJT33187.1"/>
    <property type="molecule type" value="Genomic_DNA"/>
</dbReference>
<evidence type="ECO:0000313" key="5">
    <source>
        <dbReference type="EMBL" id="RJT33187.1"/>
    </source>
</evidence>
<dbReference type="GO" id="GO:0003677">
    <property type="term" value="F:DNA binding"/>
    <property type="evidence" value="ECO:0007669"/>
    <property type="project" value="UniProtKB-KW"/>
</dbReference>
<dbReference type="Proteomes" id="UP000275530">
    <property type="component" value="Unassembled WGS sequence"/>
</dbReference>
<dbReference type="PROSITE" id="PS00894">
    <property type="entry name" value="HTH_DEOR_1"/>
    <property type="match status" value="1"/>
</dbReference>
<dbReference type="SMART" id="SM00420">
    <property type="entry name" value="HTH_DEOR"/>
    <property type="match status" value="1"/>
</dbReference>
<keyword evidence="2" id="KW-0805">Transcription regulation</keyword>
<dbReference type="Pfam" id="PF08220">
    <property type="entry name" value="HTH_DeoR"/>
    <property type="match status" value="1"/>
</dbReference>
<dbReference type="SUPFAM" id="SSF100950">
    <property type="entry name" value="NagB/RpiA/CoA transferase-like"/>
    <property type="match status" value="1"/>
</dbReference>
<keyword evidence="1" id="KW-0678">Repressor</keyword>
<dbReference type="InterPro" id="IPR037171">
    <property type="entry name" value="NagB/RpiA_transferase-like"/>
</dbReference>
<accession>A0A6M7TCI9</accession>